<evidence type="ECO:0000256" key="1">
    <source>
        <dbReference type="ARBA" id="ARBA00022801"/>
    </source>
</evidence>
<dbReference type="GO" id="GO:0050118">
    <property type="term" value="F:N-acetyldiaminopimelate deacetylase activity"/>
    <property type="evidence" value="ECO:0007669"/>
    <property type="project" value="UniProtKB-ARBA"/>
</dbReference>
<protein>
    <submittedName>
        <fullName evidence="4">Amidohydrolase</fullName>
    </submittedName>
</protein>
<keyword evidence="2" id="KW-0479">Metal-binding</keyword>
<keyword evidence="2" id="KW-0464">Manganese</keyword>
<sequence>MIFLEAARAMAPWITQLRREFHRHPELGNQEFHTAETVEAILASMKLEPRRLLGTAVVCDIEGALPGPTVALRADLDALPLQEETGLPDASEIPGVMHACGHDFHAAGLLGAAKLLSDRRDSMPGTVRLLFQPDEEGDGGARRLIEAGCLAGVSAVFGAHVRPELPAGQVGVKYGPAYAASNPFVIRIKGQSAHGAEPQLGSDALLAGAQIVTALQSIVARRVSPTDSAVLTVGSFHAGTACNILAGEAVLEGMLRTFGEESRRRLVAAATELVTSIARGLGCEAETDFTWGYPGVVNHAREASLVLEAARDLLGPEAVTVLDTPTMTTEDFGYYLQAVPGCFYHVGVGCDAPLHSPRFNPDEAALPVLAALHAQAAWEALQAEL</sequence>
<dbReference type="AlphaFoldDB" id="A0A9D0Z4S0"/>
<dbReference type="CDD" id="cd03886">
    <property type="entry name" value="M20_Acy1"/>
    <property type="match status" value="1"/>
</dbReference>
<keyword evidence="1" id="KW-0378">Hydrolase</keyword>
<comment type="caution">
    <text evidence="4">The sequence shown here is derived from an EMBL/GenBank/DDBJ whole genome shotgun (WGS) entry which is preliminary data.</text>
</comment>
<dbReference type="Gene3D" id="3.30.70.360">
    <property type="match status" value="1"/>
</dbReference>
<gene>
    <name evidence="4" type="ORF">IAA67_02135</name>
</gene>
<dbReference type="Proteomes" id="UP000886874">
    <property type="component" value="Unassembled WGS sequence"/>
</dbReference>
<dbReference type="PANTHER" id="PTHR11014:SF63">
    <property type="entry name" value="METALLOPEPTIDASE, PUTATIVE (AFU_ORTHOLOGUE AFUA_6G09600)-RELATED"/>
    <property type="match status" value="1"/>
</dbReference>
<dbReference type="EMBL" id="DVFN01000031">
    <property type="protein sequence ID" value="HIQ69117.1"/>
    <property type="molecule type" value="Genomic_DNA"/>
</dbReference>
<dbReference type="Gene3D" id="3.40.630.10">
    <property type="entry name" value="Zn peptidases"/>
    <property type="match status" value="1"/>
</dbReference>
<dbReference type="FunFam" id="3.30.70.360:FF:000001">
    <property type="entry name" value="N-acetyldiaminopimelate deacetylase"/>
    <property type="match status" value="1"/>
</dbReference>
<organism evidence="4 5">
    <name type="scientific">Candidatus Avoscillospira stercorigallinarum</name>
    <dbReference type="NCBI Taxonomy" id="2840708"/>
    <lineage>
        <taxon>Bacteria</taxon>
        <taxon>Bacillati</taxon>
        <taxon>Bacillota</taxon>
        <taxon>Clostridia</taxon>
        <taxon>Eubacteriales</taxon>
        <taxon>Oscillospiraceae</taxon>
        <taxon>Oscillospiraceae incertae sedis</taxon>
        <taxon>Candidatus Avoscillospira</taxon>
    </lineage>
</organism>
<reference evidence="4" key="1">
    <citation type="submission" date="2020-10" db="EMBL/GenBank/DDBJ databases">
        <authorList>
            <person name="Gilroy R."/>
        </authorList>
    </citation>
    <scope>NUCLEOTIDE SEQUENCE</scope>
    <source>
        <strain evidence="4">ChiSjej2B20-13462</strain>
    </source>
</reference>
<feature type="binding site" evidence="2">
    <location>
        <position position="100"/>
    </location>
    <ligand>
        <name>Mn(2+)</name>
        <dbReference type="ChEBI" id="CHEBI:29035"/>
        <label>2</label>
    </ligand>
</feature>
<feature type="binding site" evidence="2">
    <location>
        <position position="160"/>
    </location>
    <ligand>
        <name>Mn(2+)</name>
        <dbReference type="ChEBI" id="CHEBI:29035"/>
        <label>2</label>
    </ligand>
</feature>
<dbReference type="InterPro" id="IPR002933">
    <property type="entry name" value="Peptidase_M20"/>
</dbReference>
<feature type="binding site" evidence="2">
    <location>
        <position position="102"/>
    </location>
    <ligand>
        <name>Mn(2+)</name>
        <dbReference type="ChEBI" id="CHEBI:29035"/>
        <label>2</label>
    </ligand>
</feature>
<dbReference type="SUPFAM" id="SSF55031">
    <property type="entry name" value="Bacterial exopeptidase dimerisation domain"/>
    <property type="match status" value="1"/>
</dbReference>
<dbReference type="GO" id="GO:0019877">
    <property type="term" value="P:diaminopimelate biosynthetic process"/>
    <property type="evidence" value="ECO:0007669"/>
    <property type="project" value="UniProtKB-ARBA"/>
</dbReference>
<dbReference type="SUPFAM" id="SSF53187">
    <property type="entry name" value="Zn-dependent exopeptidases"/>
    <property type="match status" value="1"/>
</dbReference>
<feature type="binding site" evidence="2">
    <location>
        <position position="136"/>
    </location>
    <ligand>
        <name>Mn(2+)</name>
        <dbReference type="ChEBI" id="CHEBI:29035"/>
        <label>2</label>
    </ligand>
</feature>
<evidence type="ECO:0000256" key="2">
    <source>
        <dbReference type="PIRSR" id="PIRSR005962-1"/>
    </source>
</evidence>
<accession>A0A9D0Z4S0</accession>
<dbReference type="Pfam" id="PF01546">
    <property type="entry name" value="Peptidase_M20"/>
    <property type="match status" value="1"/>
</dbReference>
<proteinExistence type="predicted"/>
<dbReference type="InterPro" id="IPR017439">
    <property type="entry name" value="Amidohydrolase"/>
</dbReference>
<dbReference type="Pfam" id="PF07687">
    <property type="entry name" value="M20_dimer"/>
    <property type="match status" value="1"/>
</dbReference>
<dbReference type="InterPro" id="IPR011650">
    <property type="entry name" value="Peptidase_M20_dimer"/>
</dbReference>
<comment type="cofactor">
    <cofactor evidence="2">
        <name>Mn(2+)</name>
        <dbReference type="ChEBI" id="CHEBI:29035"/>
    </cofactor>
    <text evidence="2">The Mn(2+) ion enhances activity.</text>
</comment>
<feature type="binding site" evidence="2">
    <location>
        <position position="355"/>
    </location>
    <ligand>
        <name>Mn(2+)</name>
        <dbReference type="ChEBI" id="CHEBI:29035"/>
        <label>2</label>
    </ligand>
</feature>
<reference evidence="4" key="2">
    <citation type="journal article" date="2021" name="PeerJ">
        <title>Extensive microbial diversity within the chicken gut microbiome revealed by metagenomics and culture.</title>
        <authorList>
            <person name="Gilroy R."/>
            <person name="Ravi A."/>
            <person name="Getino M."/>
            <person name="Pursley I."/>
            <person name="Horton D.L."/>
            <person name="Alikhan N.F."/>
            <person name="Baker D."/>
            <person name="Gharbi K."/>
            <person name="Hall N."/>
            <person name="Watson M."/>
            <person name="Adriaenssens E.M."/>
            <person name="Foster-Nyarko E."/>
            <person name="Jarju S."/>
            <person name="Secka A."/>
            <person name="Antonio M."/>
            <person name="Oren A."/>
            <person name="Chaudhuri R.R."/>
            <person name="La Ragione R."/>
            <person name="Hildebrand F."/>
            <person name="Pallen M.J."/>
        </authorList>
    </citation>
    <scope>NUCLEOTIDE SEQUENCE</scope>
    <source>
        <strain evidence="4">ChiSjej2B20-13462</strain>
    </source>
</reference>
<evidence type="ECO:0000313" key="4">
    <source>
        <dbReference type="EMBL" id="HIQ69117.1"/>
    </source>
</evidence>
<dbReference type="GO" id="GO:0046872">
    <property type="term" value="F:metal ion binding"/>
    <property type="evidence" value="ECO:0007669"/>
    <property type="project" value="UniProtKB-KW"/>
</dbReference>
<dbReference type="InterPro" id="IPR036264">
    <property type="entry name" value="Bact_exopeptidase_dim_dom"/>
</dbReference>
<evidence type="ECO:0000313" key="5">
    <source>
        <dbReference type="Proteomes" id="UP000886874"/>
    </source>
</evidence>
<dbReference type="PIRSF" id="PIRSF005962">
    <property type="entry name" value="Pept_M20D_amidohydro"/>
    <property type="match status" value="1"/>
</dbReference>
<feature type="domain" description="Peptidase M20 dimerisation" evidence="3">
    <location>
        <begin position="185"/>
        <end position="278"/>
    </location>
</feature>
<name>A0A9D0Z4S0_9FIRM</name>
<dbReference type="NCBIfam" id="TIGR01891">
    <property type="entry name" value="amidohydrolases"/>
    <property type="match status" value="1"/>
</dbReference>
<evidence type="ECO:0000259" key="3">
    <source>
        <dbReference type="Pfam" id="PF07687"/>
    </source>
</evidence>
<dbReference type="PANTHER" id="PTHR11014">
    <property type="entry name" value="PEPTIDASE M20 FAMILY MEMBER"/>
    <property type="match status" value="1"/>
</dbReference>